<dbReference type="AlphaFoldDB" id="A0A1I5CM76"/>
<feature type="region of interest" description="Disordered" evidence="2">
    <location>
        <begin position="28"/>
        <end position="59"/>
    </location>
</feature>
<proteinExistence type="predicted"/>
<organism evidence="4 5">
    <name type="scientific">Anaerocolumna aminovalerica</name>
    <dbReference type="NCBI Taxonomy" id="1527"/>
    <lineage>
        <taxon>Bacteria</taxon>
        <taxon>Bacillati</taxon>
        <taxon>Bacillota</taxon>
        <taxon>Clostridia</taxon>
        <taxon>Lachnospirales</taxon>
        <taxon>Lachnospiraceae</taxon>
        <taxon>Anaerocolumna</taxon>
    </lineage>
</organism>
<sequence>MKRYTITVNGIAYDVSVEEKTTFQQPVAAPAPTPIQTPTVSNTVPVSKPAEPATAPKVKEIPTGSLGNIKIESPMPGKILAIKASIGQVVKRGDVIVILEAMKMENEIVAPSDGTVASINVTEGSMIESGVLLATLTE</sequence>
<dbReference type="RefSeq" id="WP_091684265.1">
    <property type="nucleotide sequence ID" value="NZ_BAABFM010000006.1"/>
</dbReference>
<accession>A0A1I5CM76</accession>
<dbReference type="Gene3D" id="2.40.50.100">
    <property type="match status" value="1"/>
</dbReference>
<dbReference type="InterPro" id="IPR050709">
    <property type="entry name" value="Biotin_Carboxyl_Carrier/Decarb"/>
</dbReference>
<dbReference type="InterPro" id="IPR011053">
    <property type="entry name" value="Single_hybrid_motif"/>
</dbReference>
<dbReference type="FunFam" id="2.40.50.100:FF:000003">
    <property type="entry name" value="Acetyl-CoA carboxylase biotin carboxyl carrier protein"/>
    <property type="match status" value="1"/>
</dbReference>
<evidence type="ECO:0000313" key="4">
    <source>
        <dbReference type="EMBL" id="SFN88099.1"/>
    </source>
</evidence>
<dbReference type="STRING" id="1527.SAMN04489757_103150"/>
<keyword evidence="1" id="KW-0092">Biotin</keyword>
<evidence type="ECO:0000256" key="2">
    <source>
        <dbReference type="SAM" id="MobiDB-lite"/>
    </source>
</evidence>
<dbReference type="PROSITE" id="PS50968">
    <property type="entry name" value="BIOTINYL_LIPOYL"/>
    <property type="match status" value="1"/>
</dbReference>
<dbReference type="PROSITE" id="PS00188">
    <property type="entry name" value="BIOTIN"/>
    <property type="match status" value="1"/>
</dbReference>
<gene>
    <name evidence="4" type="ORF">SAMN04489757_103150</name>
</gene>
<name>A0A1I5CM76_9FIRM</name>
<dbReference type="CDD" id="cd06850">
    <property type="entry name" value="biotinyl_domain"/>
    <property type="match status" value="1"/>
</dbReference>
<dbReference type="PANTHER" id="PTHR45266">
    <property type="entry name" value="OXALOACETATE DECARBOXYLASE ALPHA CHAIN"/>
    <property type="match status" value="1"/>
</dbReference>
<protein>
    <submittedName>
        <fullName evidence="4">Biotin-requiring enzyme</fullName>
    </submittedName>
</protein>
<reference evidence="4 5" key="1">
    <citation type="submission" date="2016-10" db="EMBL/GenBank/DDBJ databases">
        <authorList>
            <person name="de Groot N.N."/>
        </authorList>
    </citation>
    <scope>NUCLEOTIDE SEQUENCE [LARGE SCALE GENOMIC DNA]</scope>
    <source>
        <strain evidence="4 5">DSM 1283</strain>
    </source>
</reference>
<dbReference type="OrthoDB" id="9812676at2"/>
<evidence type="ECO:0000259" key="3">
    <source>
        <dbReference type="PROSITE" id="PS50968"/>
    </source>
</evidence>
<evidence type="ECO:0000256" key="1">
    <source>
        <dbReference type="ARBA" id="ARBA00023267"/>
    </source>
</evidence>
<feature type="domain" description="Lipoyl-binding" evidence="3">
    <location>
        <begin position="66"/>
        <end position="137"/>
    </location>
</feature>
<dbReference type="Proteomes" id="UP000198806">
    <property type="component" value="Unassembled WGS sequence"/>
</dbReference>
<evidence type="ECO:0000313" key="5">
    <source>
        <dbReference type="Proteomes" id="UP000198806"/>
    </source>
</evidence>
<keyword evidence="5" id="KW-1185">Reference proteome</keyword>
<dbReference type="PANTHER" id="PTHR45266:SF3">
    <property type="entry name" value="OXALOACETATE DECARBOXYLASE ALPHA CHAIN"/>
    <property type="match status" value="1"/>
</dbReference>
<dbReference type="InterPro" id="IPR000089">
    <property type="entry name" value="Biotin_lipoyl"/>
</dbReference>
<dbReference type="InterPro" id="IPR001882">
    <property type="entry name" value="Biotin_BS"/>
</dbReference>
<dbReference type="EMBL" id="FOWD01000003">
    <property type="protein sequence ID" value="SFN88099.1"/>
    <property type="molecule type" value="Genomic_DNA"/>
</dbReference>
<dbReference type="SUPFAM" id="SSF51230">
    <property type="entry name" value="Single hybrid motif"/>
    <property type="match status" value="1"/>
</dbReference>
<dbReference type="Pfam" id="PF00364">
    <property type="entry name" value="Biotin_lipoyl"/>
    <property type="match status" value="1"/>
</dbReference>